<dbReference type="EMBL" id="BJXR01000044">
    <property type="protein sequence ID" value="GEN11188.1"/>
    <property type="molecule type" value="Genomic_DNA"/>
</dbReference>
<dbReference type="InterPro" id="IPR011006">
    <property type="entry name" value="CheY-like_superfamily"/>
</dbReference>
<dbReference type="SUPFAM" id="SSF55785">
    <property type="entry name" value="PYP-like sensor domain (PAS domain)"/>
    <property type="match status" value="1"/>
</dbReference>
<dbReference type="Proteomes" id="UP000183760">
    <property type="component" value="Unassembled WGS sequence"/>
</dbReference>
<dbReference type="CDD" id="cd00156">
    <property type="entry name" value="REC"/>
    <property type="match status" value="1"/>
</dbReference>
<evidence type="ECO:0000256" key="1">
    <source>
        <dbReference type="ARBA" id="ARBA00000085"/>
    </source>
</evidence>
<dbReference type="InterPro" id="IPR003661">
    <property type="entry name" value="HisK_dim/P_dom"/>
</dbReference>
<keyword evidence="8" id="KW-0812">Transmembrane</keyword>
<dbReference type="CDD" id="cd00130">
    <property type="entry name" value="PAS"/>
    <property type="match status" value="1"/>
</dbReference>
<dbReference type="SUPFAM" id="SSF47384">
    <property type="entry name" value="Homodimeric domain of signal transducing histidine kinase"/>
    <property type="match status" value="1"/>
</dbReference>
<evidence type="ECO:0000313" key="15">
    <source>
        <dbReference type="Proteomes" id="UP000183760"/>
    </source>
</evidence>
<dbReference type="CDD" id="cd00082">
    <property type="entry name" value="HisKA"/>
    <property type="match status" value="1"/>
</dbReference>
<evidence type="ECO:0000313" key="13">
    <source>
        <dbReference type="EMBL" id="GEN11188.1"/>
    </source>
</evidence>
<keyword evidence="8" id="KW-1133">Transmembrane helix</keyword>
<accession>A0A511TDF1</accession>
<dbReference type="InterPro" id="IPR036097">
    <property type="entry name" value="HisK_dim/P_sf"/>
</dbReference>
<dbReference type="InterPro" id="IPR004358">
    <property type="entry name" value="Sig_transdc_His_kin-like_C"/>
</dbReference>
<dbReference type="Gene3D" id="1.10.287.130">
    <property type="match status" value="1"/>
</dbReference>
<dbReference type="AlphaFoldDB" id="A0A511TDF1"/>
<dbReference type="InterPro" id="IPR036890">
    <property type="entry name" value="HATPase_C_sf"/>
</dbReference>
<dbReference type="CDD" id="cd17574">
    <property type="entry name" value="REC_OmpR"/>
    <property type="match status" value="1"/>
</dbReference>
<proteinExistence type="predicted"/>
<dbReference type="Gene3D" id="3.40.50.2300">
    <property type="match status" value="2"/>
</dbReference>
<dbReference type="Pfam" id="PF02518">
    <property type="entry name" value="HATPase_c"/>
    <property type="match status" value="1"/>
</dbReference>
<dbReference type="EC" id="2.7.13.3" evidence="2"/>
<feature type="transmembrane region" description="Helical" evidence="8">
    <location>
        <begin position="12"/>
        <end position="31"/>
    </location>
</feature>
<dbReference type="InterPro" id="IPR035965">
    <property type="entry name" value="PAS-like_dom_sf"/>
</dbReference>
<keyword evidence="15" id="KW-1185">Reference proteome</keyword>
<evidence type="ECO:0000313" key="16">
    <source>
        <dbReference type="Proteomes" id="UP000321514"/>
    </source>
</evidence>
<dbReference type="InterPro" id="IPR005467">
    <property type="entry name" value="His_kinase_dom"/>
</dbReference>
<evidence type="ECO:0000256" key="4">
    <source>
        <dbReference type="ARBA" id="ARBA00022679"/>
    </source>
</evidence>
<protein>
    <recommendedName>
        <fullName evidence="2">histidine kinase</fullName>
        <ecNumber evidence="2">2.7.13.3</ecNumber>
    </recommendedName>
</protein>
<feature type="domain" description="Response regulatory" evidence="10">
    <location>
        <begin position="719"/>
        <end position="835"/>
    </location>
</feature>
<dbReference type="PROSITE" id="PS50112">
    <property type="entry name" value="PAS"/>
    <property type="match status" value="1"/>
</dbReference>
<evidence type="ECO:0000259" key="10">
    <source>
        <dbReference type="PROSITE" id="PS50110"/>
    </source>
</evidence>
<dbReference type="InterPro" id="IPR013656">
    <property type="entry name" value="PAS_4"/>
</dbReference>
<feature type="domain" description="Response regulatory" evidence="10">
    <location>
        <begin position="598"/>
        <end position="712"/>
    </location>
</feature>
<dbReference type="GO" id="GO:0009927">
    <property type="term" value="F:histidine phosphotransfer kinase activity"/>
    <property type="evidence" value="ECO:0007669"/>
    <property type="project" value="TreeGrafter"/>
</dbReference>
<evidence type="ECO:0000259" key="12">
    <source>
        <dbReference type="PROSITE" id="PS50113"/>
    </source>
</evidence>
<evidence type="ECO:0000256" key="2">
    <source>
        <dbReference type="ARBA" id="ARBA00012438"/>
    </source>
</evidence>
<dbReference type="PROSITE" id="PS50109">
    <property type="entry name" value="HIS_KIN"/>
    <property type="match status" value="1"/>
</dbReference>
<dbReference type="InterPro" id="IPR000014">
    <property type="entry name" value="PAS"/>
</dbReference>
<dbReference type="SUPFAM" id="SSF52172">
    <property type="entry name" value="CheY-like"/>
    <property type="match status" value="2"/>
</dbReference>
<dbReference type="SMART" id="SM00387">
    <property type="entry name" value="HATPase_c"/>
    <property type="match status" value="1"/>
</dbReference>
<dbReference type="EMBL" id="FOIB01000014">
    <property type="protein sequence ID" value="SEU39412.1"/>
    <property type="molecule type" value="Genomic_DNA"/>
</dbReference>
<dbReference type="PANTHER" id="PTHR43047:SF72">
    <property type="entry name" value="OSMOSENSING HISTIDINE PROTEIN KINASE SLN1"/>
    <property type="match status" value="1"/>
</dbReference>
<keyword evidence="5" id="KW-0418">Kinase</keyword>
<feature type="domain" description="Histidine kinase" evidence="9">
    <location>
        <begin position="357"/>
        <end position="576"/>
    </location>
</feature>
<evidence type="ECO:0000256" key="3">
    <source>
        <dbReference type="ARBA" id="ARBA00022553"/>
    </source>
</evidence>
<dbReference type="FunFam" id="1.10.287.130:FF:000001">
    <property type="entry name" value="Two-component sensor histidine kinase"/>
    <property type="match status" value="1"/>
</dbReference>
<dbReference type="OrthoDB" id="9801651at2"/>
<dbReference type="FunFam" id="3.30.565.10:FF:000010">
    <property type="entry name" value="Sensor histidine kinase RcsC"/>
    <property type="match status" value="1"/>
</dbReference>
<dbReference type="Gene3D" id="3.30.565.10">
    <property type="entry name" value="Histidine kinase-like ATPase, C-terminal domain"/>
    <property type="match status" value="1"/>
</dbReference>
<dbReference type="SMART" id="SM00388">
    <property type="entry name" value="HisKA"/>
    <property type="match status" value="1"/>
</dbReference>
<dbReference type="RefSeq" id="WP_074958668.1">
    <property type="nucleotide sequence ID" value="NZ_BJXR01000044.1"/>
</dbReference>
<comment type="caution">
    <text evidence="13">The sequence shown here is derived from an EMBL/GenBank/DDBJ whole genome shotgun (WGS) entry which is preliminary data.</text>
</comment>
<dbReference type="STRING" id="1334629.MFUL124B02_42620"/>
<reference evidence="13 16" key="2">
    <citation type="submission" date="2019-07" db="EMBL/GenBank/DDBJ databases">
        <title>Whole genome shotgun sequence of Myxococcus fulvus NBRC 100333.</title>
        <authorList>
            <person name="Hosoyama A."/>
            <person name="Uohara A."/>
            <person name="Ohji S."/>
            <person name="Ichikawa N."/>
        </authorList>
    </citation>
    <scope>NUCLEOTIDE SEQUENCE [LARGE SCALE GENOMIC DNA]</scope>
    <source>
        <strain evidence="13 16">NBRC 100333</strain>
    </source>
</reference>
<dbReference type="Pfam" id="PF08448">
    <property type="entry name" value="PAS_4"/>
    <property type="match status" value="1"/>
</dbReference>
<dbReference type="InterPro" id="IPR000700">
    <property type="entry name" value="PAS-assoc_C"/>
</dbReference>
<reference evidence="14 15" key="1">
    <citation type="submission" date="2016-10" db="EMBL/GenBank/DDBJ databases">
        <authorList>
            <person name="Varghese N."/>
            <person name="Submissions S."/>
        </authorList>
    </citation>
    <scope>NUCLEOTIDE SEQUENCE [LARGE SCALE GENOMIC DNA]</scope>
    <source>
        <strain evidence="14 15">DSM 16525</strain>
    </source>
</reference>
<dbReference type="Proteomes" id="UP000321514">
    <property type="component" value="Unassembled WGS sequence"/>
</dbReference>
<evidence type="ECO:0000259" key="9">
    <source>
        <dbReference type="PROSITE" id="PS50109"/>
    </source>
</evidence>
<gene>
    <name evidence="13" type="ORF">MFU01_62250</name>
    <name evidence="14" type="ORF">SAMN05443572_11438</name>
</gene>
<evidence type="ECO:0000313" key="14">
    <source>
        <dbReference type="EMBL" id="SEU39412.1"/>
    </source>
</evidence>
<dbReference type="InterPro" id="IPR045812">
    <property type="entry name" value="DAHL"/>
</dbReference>
<dbReference type="PROSITE" id="PS50113">
    <property type="entry name" value="PAC"/>
    <property type="match status" value="1"/>
</dbReference>
<dbReference type="InterPro" id="IPR001789">
    <property type="entry name" value="Sig_transdc_resp-reg_receiver"/>
</dbReference>
<keyword evidence="6" id="KW-0902">Two-component regulatory system</keyword>
<dbReference type="SUPFAM" id="SSF55874">
    <property type="entry name" value="ATPase domain of HSP90 chaperone/DNA topoisomerase II/histidine kinase"/>
    <property type="match status" value="1"/>
</dbReference>
<dbReference type="PANTHER" id="PTHR43047">
    <property type="entry name" value="TWO-COMPONENT HISTIDINE PROTEIN KINASE"/>
    <property type="match status" value="1"/>
</dbReference>
<dbReference type="PROSITE" id="PS50110">
    <property type="entry name" value="RESPONSE_REGULATORY"/>
    <property type="match status" value="2"/>
</dbReference>
<dbReference type="SMART" id="SM00448">
    <property type="entry name" value="REC"/>
    <property type="match status" value="2"/>
</dbReference>
<keyword evidence="8" id="KW-0472">Membrane</keyword>
<name>A0A511TDF1_MYXFU</name>
<feature type="transmembrane region" description="Helical" evidence="8">
    <location>
        <begin position="172"/>
        <end position="192"/>
    </location>
</feature>
<evidence type="ECO:0000259" key="11">
    <source>
        <dbReference type="PROSITE" id="PS50112"/>
    </source>
</evidence>
<feature type="modified residue" description="4-aspartylphosphate" evidence="7">
    <location>
        <position position="647"/>
    </location>
</feature>
<feature type="modified residue" description="4-aspartylphosphate" evidence="7">
    <location>
        <position position="769"/>
    </location>
</feature>
<evidence type="ECO:0000256" key="7">
    <source>
        <dbReference type="PROSITE-ProRule" id="PRU00169"/>
    </source>
</evidence>
<organism evidence="13 16">
    <name type="scientific">Myxococcus fulvus</name>
    <dbReference type="NCBI Taxonomy" id="33"/>
    <lineage>
        <taxon>Bacteria</taxon>
        <taxon>Pseudomonadati</taxon>
        <taxon>Myxococcota</taxon>
        <taxon>Myxococcia</taxon>
        <taxon>Myxococcales</taxon>
        <taxon>Cystobacterineae</taxon>
        <taxon>Myxococcaceae</taxon>
        <taxon>Myxococcus</taxon>
    </lineage>
</organism>
<comment type="catalytic activity">
    <reaction evidence="1">
        <text>ATP + protein L-histidine = ADP + protein N-phospho-L-histidine.</text>
        <dbReference type="EC" id="2.7.13.3"/>
    </reaction>
</comment>
<dbReference type="Gene3D" id="3.30.450.20">
    <property type="entry name" value="PAS domain"/>
    <property type="match status" value="1"/>
</dbReference>
<dbReference type="Pfam" id="PF00072">
    <property type="entry name" value="Response_reg"/>
    <property type="match status" value="2"/>
</dbReference>
<dbReference type="CDD" id="cd16922">
    <property type="entry name" value="HATPase_EvgS-ArcB-TorS-like"/>
    <property type="match status" value="1"/>
</dbReference>
<dbReference type="GO" id="GO:0005886">
    <property type="term" value="C:plasma membrane"/>
    <property type="evidence" value="ECO:0007669"/>
    <property type="project" value="TreeGrafter"/>
</dbReference>
<dbReference type="NCBIfam" id="TIGR00229">
    <property type="entry name" value="sensory_box"/>
    <property type="match status" value="1"/>
</dbReference>
<dbReference type="InterPro" id="IPR003594">
    <property type="entry name" value="HATPase_dom"/>
</dbReference>
<feature type="domain" description="PAS" evidence="11">
    <location>
        <begin position="227"/>
        <end position="275"/>
    </location>
</feature>
<dbReference type="GO" id="GO:0000155">
    <property type="term" value="F:phosphorelay sensor kinase activity"/>
    <property type="evidence" value="ECO:0007669"/>
    <property type="project" value="InterPro"/>
</dbReference>
<feature type="domain" description="PAC" evidence="12">
    <location>
        <begin position="303"/>
        <end position="353"/>
    </location>
</feature>
<evidence type="ECO:0000256" key="5">
    <source>
        <dbReference type="ARBA" id="ARBA00022777"/>
    </source>
</evidence>
<dbReference type="Pfam" id="PF19443">
    <property type="entry name" value="DAHL"/>
    <property type="match status" value="1"/>
</dbReference>
<dbReference type="Pfam" id="PF00512">
    <property type="entry name" value="HisKA"/>
    <property type="match status" value="1"/>
</dbReference>
<keyword evidence="4" id="KW-0808">Transferase</keyword>
<dbReference type="PRINTS" id="PR00344">
    <property type="entry name" value="BCTRLSENSOR"/>
</dbReference>
<evidence type="ECO:0000256" key="8">
    <source>
        <dbReference type="SAM" id="Phobius"/>
    </source>
</evidence>
<sequence length="853" mass="92001">MTGTRLSKRSVALPVGALLVLCALFVVGRPWGTARIDAYRTGLQQLRLASAELEQDVLRERLGLPERHGSHAQAFAALRARAEALRDVPPFLSNEEARVMASSLDAYLGALEDNRALLERSRAAQARGEQREADAAMQALLERSASAQAERLVGTFIQLHERAQVANERTRVVFFAASLLLGAYVVVVLVRLSRASGELATLNAALEERVEERGRELVAAGEEQRTTQARKAAILEAAPDGILLIDEVGRLLELNPTAEKVFRLTAAQAVGREFLALALPASLPAGKREEVSAALGETSGVATRLESPCLRADGSMFPAELTLVRVPGEGPARFTAFVRDITERKEVERMKNEFVSTVSHELRTPLTSIRGSLGLLEGGIVGEVPEPALEMVRIARSNTERLIRLINDILDLEKMEAGMLELKLASLDARELVEATFSGLKGVADAAGVVLRADVEESPRVRGDRDRLIQVLTNLVSNAVKFSTGGAEVVVRVLPEVPGRVRFSVVDSGPGIPEEQKDRLFARFQQLDGSDTRSKGGTGLGLAISQAIVNQHGGGIEVLSAPGKGSTFTFTLEAARPLSGSHPAVVAAATARDTSRHDVLVATADPELSGLLRGLLSQEGYRVVRAVSLAEAQKVLEAEPPDAVVLDTRIPDGQALDWVRSLREQPRTRALPVVALSGRSSEGEGVGTPLVVDWMSQPLEESGLLSALRHAMRRPGQARVLVVDDDVATRRVICARLERLGRVQVFEAADGESAVELARRTPPDLIVLDVGLPGLDGFEVVDILRRGRGRTTPLIVFTGRDLSRADQRQLTLGMTRHLSKARSSEEELVASVRELLHELLSGKDGELETRAVS</sequence>
<keyword evidence="3 7" id="KW-0597">Phosphoprotein</keyword>
<dbReference type="SMART" id="SM00091">
    <property type="entry name" value="PAS"/>
    <property type="match status" value="1"/>
</dbReference>
<evidence type="ECO:0000256" key="6">
    <source>
        <dbReference type="ARBA" id="ARBA00023012"/>
    </source>
</evidence>